<dbReference type="Proteomes" id="UP000195402">
    <property type="component" value="Unassembled WGS sequence"/>
</dbReference>
<proteinExistence type="predicted"/>
<protein>
    <submittedName>
        <fullName evidence="1">Uncharacterized protein</fullName>
    </submittedName>
</protein>
<dbReference type="OMA" id="HAFQAFE"/>
<dbReference type="EMBL" id="MVGT01000437">
    <property type="protein sequence ID" value="OVA17756.1"/>
    <property type="molecule type" value="Genomic_DNA"/>
</dbReference>
<reference evidence="1 2" key="1">
    <citation type="journal article" date="2017" name="Mol. Plant">
        <title>The Genome of Medicinal Plant Macleaya cordata Provides New Insights into Benzylisoquinoline Alkaloids Metabolism.</title>
        <authorList>
            <person name="Liu X."/>
            <person name="Liu Y."/>
            <person name="Huang P."/>
            <person name="Ma Y."/>
            <person name="Qing Z."/>
            <person name="Tang Q."/>
            <person name="Cao H."/>
            <person name="Cheng P."/>
            <person name="Zheng Y."/>
            <person name="Yuan Z."/>
            <person name="Zhou Y."/>
            <person name="Liu J."/>
            <person name="Tang Z."/>
            <person name="Zhuo Y."/>
            <person name="Zhang Y."/>
            <person name="Yu L."/>
            <person name="Huang J."/>
            <person name="Yang P."/>
            <person name="Peng Q."/>
            <person name="Zhang J."/>
            <person name="Jiang W."/>
            <person name="Zhang Z."/>
            <person name="Lin K."/>
            <person name="Ro D.K."/>
            <person name="Chen X."/>
            <person name="Xiong X."/>
            <person name="Shang Y."/>
            <person name="Huang S."/>
            <person name="Zeng J."/>
        </authorList>
    </citation>
    <scope>NUCLEOTIDE SEQUENCE [LARGE SCALE GENOMIC DNA]</scope>
    <source>
        <strain evidence="2">cv. BLH2017</strain>
        <tissue evidence="1">Root</tissue>
    </source>
</reference>
<gene>
    <name evidence="1" type="ORF">BVC80_1835g134</name>
</gene>
<sequence length="318" mass="34706">MRVMMYRPDRKVGLGLGVIGGYRGIPSSPVPLADRVVSARNSAIPVSSSSINSNQQIRNSTVSISSHHYDSTFSVNDWDFISEHYHDDERIIHDLMDDPSSTTRFVFGPVPSLEEAKSATSDLKDALEKIYFSPGGTAAASVGYGSSTSVHRSGLLPRPLEAYFSNDRTVTFSSEPKTAFLAFSLLRDSPDVQNVVASLASDKNVWEAVMKNEELMEFYKKANENVSVSTPGVEVERKPKDGIISFGSSANGLIGLMDMIKEKVLAMVSSVLEYIQNIFRNQAEGRDSGNSIWKCTSTGAPFMALTIAAIMVVMVKRA</sequence>
<comment type="caution">
    <text evidence="1">The sequence shown here is derived from an EMBL/GenBank/DDBJ whole genome shotgun (WGS) entry which is preliminary data.</text>
</comment>
<name>A0A200R4X3_MACCD</name>
<evidence type="ECO:0000313" key="2">
    <source>
        <dbReference type="Proteomes" id="UP000195402"/>
    </source>
</evidence>
<evidence type="ECO:0000313" key="1">
    <source>
        <dbReference type="EMBL" id="OVA17756.1"/>
    </source>
</evidence>
<dbReference type="AlphaFoldDB" id="A0A200R4X3"/>
<dbReference type="InParanoid" id="A0A200R4X3"/>
<dbReference type="PANTHER" id="PTHR33625">
    <property type="entry name" value="OS08G0179900 PROTEIN"/>
    <property type="match status" value="1"/>
</dbReference>
<dbReference type="STRING" id="56857.A0A200R4X3"/>
<dbReference type="PANTHER" id="PTHR33625:SF4">
    <property type="entry name" value="OS08G0179900 PROTEIN"/>
    <property type="match status" value="1"/>
</dbReference>
<dbReference type="OrthoDB" id="659599at2759"/>
<keyword evidence="2" id="KW-1185">Reference proteome</keyword>
<organism evidence="1 2">
    <name type="scientific">Macleaya cordata</name>
    <name type="common">Five-seeded plume-poppy</name>
    <name type="synonym">Bocconia cordata</name>
    <dbReference type="NCBI Taxonomy" id="56857"/>
    <lineage>
        <taxon>Eukaryota</taxon>
        <taxon>Viridiplantae</taxon>
        <taxon>Streptophyta</taxon>
        <taxon>Embryophyta</taxon>
        <taxon>Tracheophyta</taxon>
        <taxon>Spermatophyta</taxon>
        <taxon>Magnoliopsida</taxon>
        <taxon>Ranunculales</taxon>
        <taxon>Papaveraceae</taxon>
        <taxon>Papaveroideae</taxon>
        <taxon>Macleaya</taxon>
    </lineage>
</organism>
<accession>A0A200R4X3</accession>